<proteinExistence type="predicted"/>
<name>A0ABX7DSS7_9FLAO</name>
<evidence type="ECO:0000313" key="2">
    <source>
        <dbReference type="Proteomes" id="UP000629420"/>
    </source>
</evidence>
<sequence>MNLMEERKWIQKELESVTDPAFLEIIKNMLKYRKQLTDMERVSVAQYNKEIEEAVADIEKGEFYTQEQAKKIAQGW</sequence>
<protein>
    <submittedName>
        <fullName evidence="1">Uncharacterized protein</fullName>
    </submittedName>
</protein>
<keyword evidence="2" id="KW-1185">Reference proteome</keyword>
<reference evidence="1 2" key="1">
    <citation type="submission" date="2021-01" db="EMBL/GenBank/DDBJ databases">
        <title>Aequorivita sp. strain KX20305, a bacterium isolated from the sediment collected at a cold seep field in South China Sea.</title>
        <authorList>
            <person name="Zhang H."/>
            <person name="Li C."/>
        </authorList>
    </citation>
    <scope>NUCLEOTIDE SEQUENCE [LARGE SCALE GENOMIC DNA]</scope>
    <source>
        <strain evidence="1 2">KX20305</strain>
    </source>
</reference>
<dbReference type="Proteomes" id="UP000629420">
    <property type="component" value="Chromosome"/>
</dbReference>
<accession>A0ABX7DSS7</accession>
<dbReference type="EMBL" id="CP068439">
    <property type="protein sequence ID" value="QQX77210.1"/>
    <property type="molecule type" value="Genomic_DNA"/>
</dbReference>
<dbReference type="RefSeq" id="WP_202337112.1">
    <property type="nucleotide sequence ID" value="NZ_CP068439.1"/>
</dbReference>
<organism evidence="1 2">
    <name type="scientific">Aequorivita iocasae</name>
    <dbReference type="NCBI Taxonomy" id="2803865"/>
    <lineage>
        <taxon>Bacteria</taxon>
        <taxon>Pseudomonadati</taxon>
        <taxon>Bacteroidota</taxon>
        <taxon>Flavobacteriia</taxon>
        <taxon>Flavobacteriales</taxon>
        <taxon>Flavobacteriaceae</taxon>
        <taxon>Aequorivita</taxon>
    </lineage>
</organism>
<gene>
    <name evidence="1" type="ORF">JK629_02765</name>
</gene>
<evidence type="ECO:0000313" key="1">
    <source>
        <dbReference type="EMBL" id="QQX77210.1"/>
    </source>
</evidence>